<gene>
    <name evidence="7" type="ORF">AAH17_01520</name>
    <name evidence="8" type="ORF">AAH24_00635</name>
    <name evidence="6" type="ORF">BVH53_04250</name>
</gene>
<dbReference type="GO" id="GO:0006865">
    <property type="term" value="P:amino acid transport"/>
    <property type="evidence" value="ECO:0007669"/>
    <property type="project" value="TreeGrafter"/>
</dbReference>
<dbReference type="Proteomes" id="UP000557842">
    <property type="component" value="Unassembled WGS sequence"/>
</dbReference>
<dbReference type="InterPro" id="IPR051455">
    <property type="entry name" value="Bact_solute-bind_prot3"/>
</dbReference>
<comment type="similarity">
    <text evidence="1">Belongs to the bacterial solute-binding protein 3 family.</text>
</comment>
<evidence type="ECO:0000313" key="7">
    <source>
        <dbReference type="EMBL" id="EAK0452343.1"/>
    </source>
</evidence>
<dbReference type="SUPFAM" id="SSF53850">
    <property type="entry name" value="Periplasmic binding protein-like II"/>
    <property type="match status" value="1"/>
</dbReference>
<dbReference type="AlphaFoldDB" id="A0A5L4XRU3"/>
<dbReference type="SMART" id="SM00062">
    <property type="entry name" value="PBPb"/>
    <property type="match status" value="1"/>
</dbReference>
<dbReference type="EMBL" id="AACCXK010000002">
    <property type="protein sequence ID" value="EAK0452343.1"/>
    <property type="molecule type" value="Genomic_DNA"/>
</dbReference>
<proteinExistence type="inferred from homology"/>
<keyword evidence="3 4" id="KW-0732">Signal</keyword>
<dbReference type="Pfam" id="PF00497">
    <property type="entry name" value="SBP_bac_3"/>
    <property type="match status" value="1"/>
</dbReference>
<evidence type="ECO:0000313" key="9">
    <source>
        <dbReference type="Proteomes" id="UP000557842"/>
    </source>
</evidence>
<dbReference type="InterPro" id="IPR001638">
    <property type="entry name" value="Solute-binding_3/MltF_N"/>
</dbReference>
<dbReference type="EMBL" id="AABQDW010000005">
    <property type="protein sequence ID" value="EAI5407908.1"/>
    <property type="molecule type" value="Genomic_DNA"/>
</dbReference>
<comment type="caution">
    <text evidence="8">The sequence shown here is derived from an EMBL/GenBank/DDBJ whole genome shotgun (WGS) entry which is preliminary data.</text>
</comment>
<dbReference type="RefSeq" id="WP_024305174.1">
    <property type="nucleotide sequence ID" value="NZ_AABUZP020000005.1"/>
</dbReference>
<dbReference type="PROSITE" id="PS51257">
    <property type="entry name" value="PROKAR_LIPOPROTEIN"/>
    <property type="match status" value="1"/>
</dbReference>
<keyword evidence="2" id="KW-0813">Transport</keyword>
<evidence type="ECO:0000256" key="4">
    <source>
        <dbReference type="SAM" id="SignalP"/>
    </source>
</evidence>
<feature type="signal peptide" evidence="4">
    <location>
        <begin position="1"/>
        <end position="18"/>
    </location>
</feature>
<dbReference type="GO" id="GO:0030288">
    <property type="term" value="C:outer membrane-bounded periplasmic space"/>
    <property type="evidence" value="ECO:0007669"/>
    <property type="project" value="TreeGrafter"/>
</dbReference>
<dbReference type="PANTHER" id="PTHR30085">
    <property type="entry name" value="AMINO ACID ABC TRANSPORTER PERMEASE"/>
    <property type="match status" value="1"/>
</dbReference>
<dbReference type="GO" id="GO:0005576">
    <property type="term" value="C:extracellular region"/>
    <property type="evidence" value="ECO:0007669"/>
    <property type="project" value="TreeGrafter"/>
</dbReference>
<dbReference type="PANTHER" id="PTHR30085:SF6">
    <property type="entry name" value="ABC TRANSPORTER GLUTAMINE-BINDING PROTEIN GLNH"/>
    <property type="match status" value="1"/>
</dbReference>
<evidence type="ECO:0000256" key="1">
    <source>
        <dbReference type="ARBA" id="ARBA00010333"/>
    </source>
</evidence>
<protein>
    <submittedName>
        <fullName evidence="8">Transporter substrate-binding domain-containing protein</fullName>
    </submittedName>
</protein>
<evidence type="ECO:0000256" key="2">
    <source>
        <dbReference type="ARBA" id="ARBA00022448"/>
    </source>
</evidence>
<reference evidence="8 9" key="1">
    <citation type="submission" date="2018-05" db="EMBL/GenBank/DDBJ databases">
        <authorList>
            <consortium name="PulseNet: The National Subtyping Network for Foodborne Disease Surveillance"/>
            <person name="Tarr C.L."/>
            <person name="Trees E."/>
            <person name="Katz L.S."/>
            <person name="Carleton-Romer H.A."/>
            <person name="Stroika S."/>
            <person name="Kucerova Z."/>
            <person name="Roache K.F."/>
            <person name="Sabol A.L."/>
            <person name="Besser J."/>
            <person name="Gerner-Smidt P."/>
        </authorList>
    </citation>
    <scope>NUCLEOTIDE SEQUENCE</scope>
    <source>
        <strain evidence="7">2014D-0197</strain>
        <strain evidence="6 9">2016D-0221</strain>
        <strain evidence="8">D4313</strain>
    </source>
</reference>
<dbReference type="EMBL" id="AACCXM010000001">
    <property type="protein sequence ID" value="EAK0467881.1"/>
    <property type="molecule type" value="Genomic_DNA"/>
</dbReference>
<organism evidence="8">
    <name type="scientific">Campylobacter fetus</name>
    <dbReference type="NCBI Taxonomy" id="196"/>
    <lineage>
        <taxon>Bacteria</taxon>
        <taxon>Pseudomonadati</taxon>
        <taxon>Campylobacterota</taxon>
        <taxon>Epsilonproteobacteria</taxon>
        <taxon>Campylobacterales</taxon>
        <taxon>Campylobacteraceae</taxon>
        <taxon>Campylobacter</taxon>
    </lineage>
</organism>
<evidence type="ECO:0000259" key="5">
    <source>
        <dbReference type="SMART" id="SM00062"/>
    </source>
</evidence>
<feature type="domain" description="Solute-binding protein family 3/N-terminal" evidence="5">
    <location>
        <begin position="43"/>
        <end position="264"/>
    </location>
</feature>
<sequence length="264" mass="28755">MNKFVKGLLILGTGLVFAACSSNTSSDSKEANSNLENIKSKGIFTAGVKDDVPGFGLLNKQTGKIEGFEIDIAKLLSKHILGDENKVKLVSVTAKTRGPMLDNGTLDAVIATFTITDERKKTYDYTTPYYKDAVGLLVRKDGGVNTLKDLEGGTIGVSMSSTSKKSILEAAKNLGIELKFNEYPDYPSIKAALDAKRIDAFSVDKSILLGYIDDNSVILDESFAPQEYGIATRKNDPEFSKYVDEFVIANKSQIDELAKKWGLK</sequence>
<feature type="chain" id="PRO_5033491803" evidence="4">
    <location>
        <begin position="19"/>
        <end position="264"/>
    </location>
</feature>
<evidence type="ECO:0000256" key="3">
    <source>
        <dbReference type="ARBA" id="ARBA00022729"/>
    </source>
</evidence>
<evidence type="ECO:0000313" key="6">
    <source>
        <dbReference type="EMBL" id="EAI5407908.1"/>
    </source>
</evidence>
<accession>A0A5L4XRU3</accession>
<dbReference type="Gene3D" id="3.40.190.10">
    <property type="entry name" value="Periplasmic binding protein-like II"/>
    <property type="match status" value="2"/>
</dbReference>
<name>A0A5L4XRU3_CAMFE</name>
<dbReference type="NCBIfam" id="NF008885">
    <property type="entry name" value="PRK11917.1"/>
    <property type="match status" value="1"/>
</dbReference>
<evidence type="ECO:0000313" key="8">
    <source>
        <dbReference type="EMBL" id="EAK0467881.1"/>
    </source>
</evidence>